<dbReference type="Pfam" id="PF00135">
    <property type="entry name" value="COesterase"/>
    <property type="match status" value="1"/>
</dbReference>
<feature type="domain" description="Carboxylesterase type B" evidence="4">
    <location>
        <begin position="65"/>
        <end position="623"/>
    </location>
</feature>
<evidence type="ECO:0000256" key="1">
    <source>
        <dbReference type="ARBA" id="ARBA00005964"/>
    </source>
</evidence>
<proteinExistence type="inferred from homology"/>
<keyword evidence="2" id="KW-0472">Membrane</keyword>
<evidence type="ECO:0000256" key="2">
    <source>
        <dbReference type="SAM" id="Phobius"/>
    </source>
</evidence>
<reference evidence="5 6" key="1">
    <citation type="submission" date="2020-08" db="EMBL/GenBank/DDBJ databases">
        <authorList>
            <person name="Hejnol A."/>
        </authorList>
    </citation>
    <scope>NUCLEOTIDE SEQUENCE [LARGE SCALE GENOMIC DNA]</scope>
</reference>
<dbReference type="InterPro" id="IPR002018">
    <property type="entry name" value="CarbesteraseB"/>
</dbReference>
<dbReference type="OrthoDB" id="6846267at2759"/>
<keyword evidence="3" id="KW-0732">Signal</keyword>
<evidence type="ECO:0000256" key="3">
    <source>
        <dbReference type="SAM" id="SignalP"/>
    </source>
</evidence>
<evidence type="ECO:0000313" key="6">
    <source>
        <dbReference type="Proteomes" id="UP000549394"/>
    </source>
</evidence>
<dbReference type="EMBL" id="CAJFCJ010000006">
    <property type="protein sequence ID" value="CAD5116674.1"/>
    <property type="molecule type" value="Genomic_DNA"/>
</dbReference>
<feature type="chain" id="PRO_5029521779" evidence="3">
    <location>
        <begin position="17"/>
        <end position="684"/>
    </location>
</feature>
<gene>
    <name evidence="5" type="ORF">DGYR_LOCUS5275</name>
</gene>
<keyword evidence="2" id="KW-0812">Transmembrane</keyword>
<keyword evidence="2" id="KW-1133">Transmembrane helix</keyword>
<comment type="similarity">
    <text evidence="1">Belongs to the type-B carboxylesterase/lipase family.</text>
</comment>
<protein>
    <submittedName>
        <fullName evidence="5">DgyrCDS5540</fullName>
    </submittedName>
</protein>
<dbReference type="AlphaFoldDB" id="A0A7I8VKV0"/>
<organism evidence="5 6">
    <name type="scientific">Dimorphilus gyrociliatus</name>
    <dbReference type="NCBI Taxonomy" id="2664684"/>
    <lineage>
        <taxon>Eukaryota</taxon>
        <taxon>Metazoa</taxon>
        <taxon>Spiralia</taxon>
        <taxon>Lophotrochozoa</taxon>
        <taxon>Annelida</taxon>
        <taxon>Polychaeta</taxon>
        <taxon>Polychaeta incertae sedis</taxon>
        <taxon>Dinophilidae</taxon>
        <taxon>Dimorphilus</taxon>
    </lineage>
</organism>
<sequence>MLWLLVIAIITPMVQSQADPQWYPDWDDKRILKKGMTAHWELLPERCDDPSCPWRPWLPYDPIRVRIENVGAVVGRSMWVHERDRWWVSRYVNLFLGVPYARPPVKENENLRFRKPEDVLFQWGIDGDWDASFYRPACPQPIPELDVKYYLPRNTSEDCLYMNIFQPNFSDWTSISRKQKFPILIFVHGEDFIRGDSMQHPAHMLAKKGVLVVTFNYRLGALGFLTTDDENSEGNYGMWDVLKLIEFVRKHIKHFNGDESNINLVGSGSGAAIVSLLMLSPHSLLRDKTPKFHKAIMMSGSDACEWSVMRRYWMNSPREYTRELGKLVGCDPDFSLPIHRLVECLRNKHYDEIVNATSYIGKKYGRLWGPFGPTVDGPDGILPDFPEKLREEGKVLEIPIIMGMNFDEGAFHVENILKNFPKVDIRQGLDMFSFRDILYDFGRRRNTRNLEELVRALEFEYTYWPNPNNVTAVRQNLIDMWSDFTNGYCMDTVLKDHAKRYPNIPVYMYIFKYKTEFDSKPEWMGVPVGRDVEYLMGYPYLNESLGNLTNIFTEQTDWTWLDKNISNFMIEMWANFSIYSQPIVHISRNTTWYPFAANNLSYLMIEEHSWMGINFRQKHYSFWRDYFPTLQARYPITTTPQPTLRALVEYRAATFGLSAVAIIILIVIAGMCITLRQRMRKDAY</sequence>
<dbReference type="Gene3D" id="3.40.50.1820">
    <property type="entry name" value="alpha/beta hydrolase"/>
    <property type="match status" value="1"/>
</dbReference>
<feature type="transmembrane region" description="Helical" evidence="2">
    <location>
        <begin position="652"/>
        <end position="675"/>
    </location>
</feature>
<dbReference type="InterPro" id="IPR051093">
    <property type="entry name" value="Neuroligin/BSAL"/>
</dbReference>
<comment type="caution">
    <text evidence="5">The sequence shown here is derived from an EMBL/GenBank/DDBJ whole genome shotgun (WGS) entry which is preliminary data.</text>
</comment>
<dbReference type="Proteomes" id="UP000549394">
    <property type="component" value="Unassembled WGS sequence"/>
</dbReference>
<dbReference type="SUPFAM" id="SSF53474">
    <property type="entry name" value="alpha/beta-Hydrolases"/>
    <property type="match status" value="1"/>
</dbReference>
<dbReference type="InterPro" id="IPR029058">
    <property type="entry name" value="AB_hydrolase_fold"/>
</dbReference>
<evidence type="ECO:0000313" key="5">
    <source>
        <dbReference type="EMBL" id="CAD5116674.1"/>
    </source>
</evidence>
<name>A0A7I8VKV0_9ANNE</name>
<feature type="signal peptide" evidence="3">
    <location>
        <begin position="1"/>
        <end position="16"/>
    </location>
</feature>
<keyword evidence="6" id="KW-1185">Reference proteome</keyword>
<evidence type="ECO:0000259" key="4">
    <source>
        <dbReference type="Pfam" id="PF00135"/>
    </source>
</evidence>
<dbReference type="PANTHER" id="PTHR43903">
    <property type="entry name" value="NEUROLIGIN"/>
    <property type="match status" value="1"/>
</dbReference>
<accession>A0A7I8VKV0</accession>